<comment type="similarity">
    <text evidence="1">Belongs to the peptidase M20 family.</text>
</comment>
<feature type="domain" description="Peptidase M20 dimerisation" evidence="5">
    <location>
        <begin position="247"/>
        <end position="344"/>
    </location>
</feature>
<keyword evidence="2" id="KW-0732">Signal</keyword>
<feature type="non-terminal residue" evidence="6">
    <location>
        <position position="491"/>
    </location>
</feature>
<keyword evidence="7" id="KW-1185">Reference proteome</keyword>
<dbReference type="GO" id="GO:0016787">
    <property type="term" value="F:hydrolase activity"/>
    <property type="evidence" value="ECO:0007669"/>
    <property type="project" value="UniProtKB-KW"/>
</dbReference>
<dbReference type="AlphaFoldDB" id="A0AAD3DXF7"/>
<dbReference type="InterPro" id="IPR017439">
    <property type="entry name" value="Amidohydrolase"/>
</dbReference>
<evidence type="ECO:0000313" key="7">
    <source>
        <dbReference type="Proteomes" id="UP001054857"/>
    </source>
</evidence>
<reference evidence="6 7" key="1">
    <citation type="journal article" date="2021" name="Sci. Rep.">
        <title>Genome sequencing of the multicellular alga Astrephomene provides insights into convergent evolution of germ-soma differentiation.</title>
        <authorList>
            <person name="Yamashita S."/>
            <person name="Yamamoto K."/>
            <person name="Matsuzaki R."/>
            <person name="Suzuki S."/>
            <person name="Yamaguchi H."/>
            <person name="Hirooka S."/>
            <person name="Minakuchi Y."/>
            <person name="Miyagishima S."/>
            <person name="Kawachi M."/>
            <person name="Toyoda A."/>
            <person name="Nozaki H."/>
        </authorList>
    </citation>
    <scope>NUCLEOTIDE SEQUENCE [LARGE SCALE GENOMIC DNA]</scope>
    <source>
        <strain evidence="6 7">NIES-4017</strain>
    </source>
</reference>
<feature type="compositionally biased region" description="Basic and acidic residues" evidence="4">
    <location>
        <begin position="466"/>
        <end position="476"/>
    </location>
</feature>
<evidence type="ECO:0000256" key="2">
    <source>
        <dbReference type="ARBA" id="ARBA00022729"/>
    </source>
</evidence>
<dbReference type="InterPro" id="IPR044757">
    <property type="entry name" value="ILR1-like_Hyd"/>
</dbReference>
<accession>A0AAD3DXF7</accession>
<dbReference type="SUPFAM" id="SSF55031">
    <property type="entry name" value="Bacterial exopeptidase dimerisation domain"/>
    <property type="match status" value="1"/>
</dbReference>
<dbReference type="Proteomes" id="UP001054857">
    <property type="component" value="Unassembled WGS sequence"/>
</dbReference>
<feature type="region of interest" description="Disordered" evidence="4">
    <location>
        <begin position="461"/>
        <end position="491"/>
    </location>
</feature>
<organism evidence="6 7">
    <name type="scientific">Astrephomene gubernaculifera</name>
    <dbReference type="NCBI Taxonomy" id="47775"/>
    <lineage>
        <taxon>Eukaryota</taxon>
        <taxon>Viridiplantae</taxon>
        <taxon>Chlorophyta</taxon>
        <taxon>core chlorophytes</taxon>
        <taxon>Chlorophyceae</taxon>
        <taxon>CS clade</taxon>
        <taxon>Chlamydomonadales</taxon>
        <taxon>Astrephomenaceae</taxon>
        <taxon>Astrephomene</taxon>
    </lineage>
</organism>
<dbReference type="Pfam" id="PF07687">
    <property type="entry name" value="M20_dimer"/>
    <property type="match status" value="1"/>
</dbReference>
<keyword evidence="3" id="KW-0378">Hydrolase</keyword>
<dbReference type="EMBL" id="BMAR01000027">
    <property type="protein sequence ID" value="GFR48947.1"/>
    <property type="molecule type" value="Genomic_DNA"/>
</dbReference>
<dbReference type="CDD" id="cd08017">
    <property type="entry name" value="M20_IAA_Hyd"/>
    <property type="match status" value="1"/>
</dbReference>
<evidence type="ECO:0000256" key="4">
    <source>
        <dbReference type="SAM" id="MobiDB-lite"/>
    </source>
</evidence>
<dbReference type="SUPFAM" id="SSF53187">
    <property type="entry name" value="Zn-dependent exopeptidases"/>
    <property type="match status" value="1"/>
</dbReference>
<protein>
    <recommendedName>
        <fullName evidence="5">Peptidase M20 dimerisation domain-containing protein</fullName>
    </recommendedName>
</protein>
<proteinExistence type="inferred from homology"/>
<evidence type="ECO:0000259" key="5">
    <source>
        <dbReference type="Pfam" id="PF07687"/>
    </source>
</evidence>
<dbReference type="InterPro" id="IPR002933">
    <property type="entry name" value="Peptidase_M20"/>
</dbReference>
<evidence type="ECO:0000256" key="3">
    <source>
        <dbReference type="ARBA" id="ARBA00022801"/>
    </source>
</evidence>
<evidence type="ECO:0000256" key="1">
    <source>
        <dbReference type="ARBA" id="ARBA00006153"/>
    </source>
</evidence>
<dbReference type="PANTHER" id="PTHR11014:SF62">
    <property type="entry name" value="IAA-AMINO ACID HYDROLASE ILR1-LIKE 6"/>
    <property type="match status" value="1"/>
</dbReference>
<evidence type="ECO:0000313" key="6">
    <source>
        <dbReference type="EMBL" id="GFR48947.1"/>
    </source>
</evidence>
<dbReference type="NCBIfam" id="TIGR01891">
    <property type="entry name" value="amidohydrolases"/>
    <property type="match status" value="1"/>
</dbReference>
<name>A0AAD3DXF7_9CHLO</name>
<dbReference type="FunFam" id="3.30.70.360:FF:000001">
    <property type="entry name" value="N-acetyldiaminopimelate deacetylase"/>
    <property type="match status" value="1"/>
</dbReference>
<dbReference type="Pfam" id="PF01546">
    <property type="entry name" value="Peptidase_M20"/>
    <property type="match status" value="1"/>
</dbReference>
<gene>
    <name evidence="6" type="ORF">Agub_g10961</name>
</gene>
<dbReference type="GO" id="GO:0009850">
    <property type="term" value="P:auxin metabolic process"/>
    <property type="evidence" value="ECO:0007669"/>
    <property type="project" value="InterPro"/>
</dbReference>
<dbReference type="InterPro" id="IPR036264">
    <property type="entry name" value="Bact_exopeptidase_dim_dom"/>
</dbReference>
<sequence>SLLGFIHQVRFRQRICTTRAFLETSYPSAPCDALNSLHTTAAMAALLLITTAALAAVVTVHGLSPAELLSRGEALQSWLVEQRRELHKLPEPGFQEFSTHSRIVRFLEAHNIPYSYPYAKTGIVAQIGSGKPVVAIRTDMDGLPIQEPEGLPFKSQKDGWMHACGHDGHMTMAMGAAKLLWEAHQAGELPPGSAHIVFQPAEEGGAGGDLMIQEGALDDVDAAFGLHVMPHLPSGSLHSRPGTIMAGALSFRVVVAGRGGHAAMPHLNVDPVVAAAGLMSALQTVVSRETSPLGSGVLSITMLRAGDAYNVIPDSVMFGGTIRGLTHEHLMFMKRRLEEMAPAVASGYGCNATVDWRLDEQPYYPPTVNDERMANFAMQTAASLLGPAQVQLAEPLMTGEDFAFFCRKVPCALMFLGIRNESVGSVHALHSPKFTLDEGVLHKGAALHASIALEYLKTFGGQGQQGKEEEREKAADAADAAPSAEHDKDEL</sequence>
<dbReference type="Gene3D" id="3.30.70.360">
    <property type="match status" value="1"/>
</dbReference>
<dbReference type="InterPro" id="IPR011650">
    <property type="entry name" value="Peptidase_M20_dimer"/>
</dbReference>
<comment type="caution">
    <text evidence="6">The sequence shown here is derived from an EMBL/GenBank/DDBJ whole genome shotgun (WGS) entry which is preliminary data.</text>
</comment>
<dbReference type="Gene3D" id="3.40.630.10">
    <property type="entry name" value="Zn peptidases"/>
    <property type="match status" value="1"/>
</dbReference>
<dbReference type="PANTHER" id="PTHR11014">
    <property type="entry name" value="PEPTIDASE M20 FAMILY MEMBER"/>
    <property type="match status" value="1"/>
</dbReference>